<comment type="catalytic activity">
    <reaction evidence="8">
        <text>(S)-malate + NAD(+) = oxaloacetate + NADH + H(+)</text>
        <dbReference type="Rhea" id="RHEA:21432"/>
        <dbReference type="ChEBI" id="CHEBI:15378"/>
        <dbReference type="ChEBI" id="CHEBI:15589"/>
        <dbReference type="ChEBI" id="CHEBI:16452"/>
        <dbReference type="ChEBI" id="CHEBI:57540"/>
        <dbReference type="ChEBI" id="CHEBI:57945"/>
        <dbReference type="EC" id="1.1.1.37"/>
    </reaction>
</comment>
<gene>
    <name evidence="12" type="ORF">CTheo_43</name>
</gene>
<dbReference type="GO" id="GO:0030060">
    <property type="term" value="F:L-malate dehydrogenase (NAD+) activity"/>
    <property type="evidence" value="ECO:0007669"/>
    <property type="project" value="UniProtKB-EC"/>
</dbReference>
<evidence type="ECO:0000259" key="11">
    <source>
        <dbReference type="PROSITE" id="PS51037"/>
    </source>
</evidence>
<dbReference type="InterPro" id="IPR010097">
    <property type="entry name" value="Malate_DH_type1"/>
</dbReference>
<keyword evidence="6" id="KW-0520">NAD</keyword>
<dbReference type="FunFam" id="3.40.50.720:FF:000013">
    <property type="entry name" value="Malate dehydrogenase"/>
    <property type="match status" value="1"/>
</dbReference>
<dbReference type="NCBIfam" id="TIGR01772">
    <property type="entry name" value="MDH_euk_gproteo"/>
    <property type="match status" value="1"/>
</dbReference>
<organism evidence="12 13">
    <name type="scientific">Ceratobasidium theobromae</name>
    <dbReference type="NCBI Taxonomy" id="1582974"/>
    <lineage>
        <taxon>Eukaryota</taxon>
        <taxon>Fungi</taxon>
        <taxon>Dikarya</taxon>
        <taxon>Basidiomycota</taxon>
        <taxon>Agaricomycotina</taxon>
        <taxon>Agaricomycetes</taxon>
        <taxon>Cantharellales</taxon>
        <taxon>Ceratobasidiaceae</taxon>
        <taxon>Ceratobasidium</taxon>
    </lineage>
</organism>
<dbReference type="FunFam" id="3.90.110.10:FF:000001">
    <property type="entry name" value="Malate dehydrogenase"/>
    <property type="match status" value="1"/>
</dbReference>
<evidence type="ECO:0000256" key="4">
    <source>
        <dbReference type="ARBA" id="ARBA00022532"/>
    </source>
</evidence>
<dbReference type="Pfam" id="PF02866">
    <property type="entry name" value="Ldh_1_C"/>
    <property type="match status" value="1"/>
</dbReference>
<dbReference type="InterPro" id="IPR055127">
    <property type="entry name" value="YEATS2_3HBD"/>
</dbReference>
<dbReference type="GO" id="GO:0005739">
    <property type="term" value="C:mitochondrion"/>
    <property type="evidence" value="ECO:0007669"/>
    <property type="project" value="TreeGrafter"/>
</dbReference>
<dbReference type="OrthoDB" id="1741717at2759"/>
<comment type="caution">
    <text evidence="12">The sequence shown here is derived from an EMBL/GenBank/DDBJ whole genome shotgun (WGS) entry which is preliminary data.</text>
</comment>
<dbReference type="PROSITE" id="PS51037">
    <property type="entry name" value="YEATS"/>
    <property type="match status" value="1"/>
</dbReference>
<dbReference type="InterPro" id="IPR015955">
    <property type="entry name" value="Lactate_DH/Glyco_Ohase_4_C"/>
</dbReference>
<dbReference type="AlphaFoldDB" id="A0A5N5R0G9"/>
<dbReference type="InterPro" id="IPR055129">
    <property type="entry name" value="YEATS_dom"/>
</dbReference>
<feature type="region of interest" description="Disordered" evidence="10">
    <location>
        <begin position="657"/>
        <end position="691"/>
    </location>
</feature>
<protein>
    <recommendedName>
        <fullName evidence="3">malate dehydrogenase</fullName>
        <ecNumber evidence="3">1.1.1.37</ecNumber>
    </recommendedName>
</protein>
<dbReference type="InterPro" id="IPR001236">
    <property type="entry name" value="Lactate/malate_DH_N"/>
</dbReference>
<name>A0A5N5R0G9_9AGAM</name>
<keyword evidence="4" id="KW-0816">Tricarboxylic acid cycle</keyword>
<evidence type="ECO:0000256" key="7">
    <source>
        <dbReference type="ARBA" id="ARBA00023242"/>
    </source>
</evidence>
<evidence type="ECO:0000256" key="9">
    <source>
        <dbReference type="PROSITE-ProRule" id="PRU00376"/>
    </source>
</evidence>
<evidence type="ECO:0000256" key="5">
    <source>
        <dbReference type="ARBA" id="ARBA00023002"/>
    </source>
</evidence>
<proteinExistence type="inferred from homology"/>
<evidence type="ECO:0000256" key="2">
    <source>
        <dbReference type="ARBA" id="ARBA00011738"/>
    </source>
</evidence>
<evidence type="ECO:0000256" key="3">
    <source>
        <dbReference type="ARBA" id="ARBA00012995"/>
    </source>
</evidence>
<reference evidence="12 13" key="1">
    <citation type="journal article" date="2019" name="Fungal Biol. Biotechnol.">
        <title>Draft genome sequence of fastidious pathogen Ceratobasidium theobromae, which causes vascular-streak dieback in Theobroma cacao.</title>
        <authorList>
            <person name="Ali S.S."/>
            <person name="Asman A."/>
            <person name="Shao J."/>
            <person name="Firmansyah A.P."/>
            <person name="Susilo A.W."/>
            <person name="Rosmana A."/>
            <person name="McMahon P."/>
            <person name="Junaid M."/>
            <person name="Guest D."/>
            <person name="Kheng T.Y."/>
            <person name="Meinhardt L.W."/>
            <person name="Bailey B.A."/>
        </authorList>
    </citation>
    <scope>NUCLEOTIDE SEQUENCE [LARGE SCALE GENOMIC DNA]</scope>
    <source>
        <strain evidence="12 13">CT2</strain>
    </source>
</reference>
<dbReference type="Pfam" id="PF00056">
    <property type="entry name" value="Ldh_1_N"/>
    <property type="match status" value="1"/>
</dbReference>
<dbReference type="SUPFAM" id="SSF51735">
    <property type="entry name" value="NAD(P)-binding Rossmann-fold domains"/>
    <property type="match status" value="1"/>
</dbReference>
<keyword evidence="7 9" id="KW-0539">Nucleus</keyword>
<dbReference type="PANTHER" id="PTHR11540">
    <property type="entry name" value="MALATE AND LACTATE DEHYDROGENASE"/>
    <property type="match status" value="1"/>
</dbReference>
<dbReference type="Proteomes" id="UP000383932">
    <property type="component" value="Unassembled WGS sequence"/>
</dbReference>
<keyword evidence="5" id="KW-0560">Oxidoreductase</keyword>
<dbReference type="GO" id="GO:0006108">
    <property type="term" value="P:malate metabolic process"/>
    <property type="evidence" value="ECO:0007669"/>
    <property type="project" value="InterPro"/>
</dbReference>
<dbReference type="CDD" id="cd01337">
    <property type="entry name" value="MDH_glyoxysomal_mitochondrial"/>
    <property type="match status" value="1"/>
</dbReference>
<dbReference type="Gene3D" id="2.60.40.1970">
    <property type="entry name" value="YEATS domain"/>
    <property type="match status" value="1"/>
</dbReference>
<dbReference type="SUPFAM" id="SSF56327">
    <property type="entry name" value="LDH C-terminal domain-like"/>
    <property type="match status" value="1"/>
</dbReference>
<feature type="domain" description="YEATS" evidence="11">
    <location>
        <begin position="690"/>
        <end position="829"/>
    </location>
</feature>
<dbReference type="PANTHER" id="PTHR11540:SF73">
    <property type="entry name" value="MALATE DEHYDROGENASE, MITOCHONDRIAL"/>
    <property type="match status" value="1"/>
</dbReference>
<comment type="similarity">
    <text evidence="1">Belongs to the LDH/MDH superfamily. MDH type 1 family.</text>
</comment>
<evidence type="ECO:0000256" key="6">
    <source>
        <dbReference type="ARBA" id="ARBA00023027"/>
    </source>
</evidence>
<dbReference type="Gene3D" id="3.90.110.10">
    <property type="entry name" value="Lactate dehydrogenase/glycoside hydrolase, family 4, C-terminal"/>
    <property type="match status" value="1"/>
</dbReference>
<evidence type="ECO:0000313" key="13">
    <source>
        <dbReference type="Proteomes" id="UP000383932"/>
    </source>
</evidence>
<comment type="subunit">
    <text evidence="2">Homodimer.</text>
</comment>
<dbReference type="GO" id="GO:0006099">
    <property type="term" value="P:tricarboxylic acid cycle"/>
    <property type="evidence" value="ECO:0007669"/>
    <property type="project" value="UniProtKB-KW"/>
</dbReference>
<feature type="compositionally biased region" description="Acidic residues" evidence="10">
    <location>
        <begin position="662"/>
        <end position="671"/>
    </location>
</feature>
<dbReference type="EC" id="1.1.1.37" evidence="3"/>
<evidence type="ECO:0000256" key="1">
    <source>
        <dbReference type="ARBA" id="ARBA00008824"/>
    </source>
</evidence>
<dbReference type="Gene3D" id="3.40.50.720">
    <property type="entry name" value="NAD(P)-binding Rossmann-like Domain"/>
    <property type="match status" value="1"/>
</dbReference>
<comment type="subcellular location">
    <subcellularLocation>
        <location evidence="9">Nucleus</location>
    </subcellularLocation>
</comment>
<evidence type="ECO:0000313" key="12">
    <source>
        <dbReference type="EMBL" id="KAB5596406.1"/>
    </source>
</evidence>
<evidence type="ECO:0000256" key="10">
    <source>
        <dbReference type="SAM" id="MobiDB-lite"/>
    </source>
</evidence>
<sequence>MLSRAALRAVPSVRAFSTSSARLTKVAVLGGIGQPLSLLLKLEKHVSNLSLYDIRGAPGVGADVSHIDTPAPVKGYTPEGLDEALTGAKVVVIPAGVPRKPGMTRDDLFNTNAGIVRDLTQAVADYAPEAHILIISNPVNSTVPIAAEVLKKAGKFDPRRLFGVTTLDVVRAARFLSEVDGAATPDQCTVTVVGGHSGVTIVPLLSQARVGQSLQPDSEKWKGLVHRIQYGGDEVVKAKDGAGSATLSMAYAAAKFTNQLLRALAGEGGIVAPTFVKSPLYENQGVEFFSSAVELGPQGVSKIHPVGNVSPAEQKLIDECLPELKKNIEKGVKFVADAGKPSSLTVKLSEFERVIVNIADRFYELGAGCEEEEEALGGRGCCAAQLELCRHEMRAILTHQLKLEIALRKRVAKVVEARIAWAEQLKEAIIRNQGTHLTSDPAKTKHRALESLAAIHAPLNLDPHTTHPRGQLPLAYDHTPTPSTSKQLYLIPPTSEPGPFPPLLLLSCPYPSCPTPHPSGTLQGLLNHARIAHGLTYAYASHDEFLRAPGTSRLLQAVQDPEQYARVVAEGVRVKIGGVRGLRELFESALEGRGGMGLGLSTESPELAGLLGRKVRKGEIRAVAQDEVVDVEGVDESEVVSGKEKWRKYGVWAPRKGRGDPVEDMVDESEESVQQLAPDVRPSQAPAPQHSSRFHIKKRVVMSDWSRSLRRTHIQPDGPTHRWMIRLTAPSYSDHITTFLSAIRVQCASIPPLFGDTITCASPPFVVSRLSKEPFLARITLVFADDRTKDITITHWVDLDPMCSGNPVLGAEQIFDVELDRNAQPLPADTSNDYVPSMVLWSEDRGVSDVIAEGGANIAPFVMESVETELAKSEERKGDIFPTEIPTNDTTIEKAETLHERLIPIINKLRTRLPLTLEDAKTRGTPRVPYMLFATHSELLDAIHGRRKAVEWYYTRTMLAMLKAEYLAYDADLDPQLVEGLGTSRLYAYLVAENVFPRPESPITSIKIEELALAEQAVPTAQTPMGPTRYCGACGLNVLTHPSTTQVLEPSGFACAISRTLQRPICDIALWTMLRPVREHIRQVNLAPGAITTQGVRAPIRGASYLVECASPQMVIAFHALTRSWGLKAFEYSSKRRNPAALADRSRALGSRFPLDALGVDASHVDRTLAPHALLVLVAKVFIRRLIAEVLRARDEMLGELTHAPGPSVLTSTHISRALMDGRNSEGWLPLMTVARPGFVRTGSTQG</sequence>
<evidence type="ECO:0000256" key="8">
    <source>
        <dbReference type="ARBA" id="ARBA00048313"/>
    </source>
</evidence>
<dbReference type="EMBL" id="SSOP01000001">
    <property type="protein sequence ID" value="KAB5596406.1"/>
    <property type="molecule type" value="Genomic_DNA"/>
</dbReference>
<dbReference type="InterPro" id="IPR001252">
    <property type="entry name" value="Malate_DH_AS"/>
</dbReference>
<dbReference type="PROSITE" id="PS00068">
    <property type="entry name" value="MDH"/>
    <property type="match status" value="1"/>
</dbReference>
<dbReference type="InterPro" id="IPR036291">
    <property type="entry name" value="NAD(P)-bd_dom_sf"/>
</dbReference>
<accession>A0A5N5R0G9</accession>
<dbReference type="Pfam" id="PF22951">
    <property type="entry name" value="3HBD"/>
    <property type="match status" value="1"/>
</dbReference>
<dbReference type="GO" id="GO:0005634">
    <property type="term" value="C:nucleus"/>
    <property type="evidence" value="ECO:0007669"/>
    <property type="project" value="UniProtKB-SubCell"/>
</dbReference>
<dbReference type="InterPro" id="IPR022383">
    <property type="entry name" value="Lactate/malate_DH_C"/>
</dbReference>
<dbReference type="InterPro" id="IPR038704">
    <property type="entry name" value="YEAST_sf"/>
</dbReference>
<keyword evidence="13" id="KW-1185">Reference proteome</keyword>